<evidence type="ECO:0000256" key="1">
    <source>
        <dbReference type="ARBA" id="ARBA00009717"/>
    </source>
</evidence>
<evidence type="ECO:0000313" key="6">
    <source>
        <dbReference type="Proteomes" id="UP001237780"/>
    </source>
</evidence>
<dbReference type="InterPro" id="IPR007312">
    <property type="entry name" value="Phosphoesterase"/>
</dbReference>
<evidence type="ECO:0000259" key="4">
    <source>
        <dbReference type="Pfam" id="PF05506"/>
    </source>
</evidence>
<dbReference type="InterPro" id="IPR006311">
    <property type="entry name" value="TAT_signal"/>
</dbReference>
<evidence type="ECO:0000313" key="5">
    <source>
        <dbReference type="EMBL" id="MDQ0998440.1"/>
    </source>
</evidence>
<comment type="caution">
    <text evidence="5">The sequence shown here is derived from an EMBL/GenBank/DDBJ whole genome shotgun (WGS) entry which is preliminary data.</text>
</comment>
<dbReference type="Proteomes" id="UP001237780">
    <property type="component" value="Unassembled WGS sequence"/>
</dbReference>
<dbReference type="EC" id="3.1.4.3" evidence="2"/>
<dbReference type="PANTHER" id="PTHR31956:SF1">
    <property type="entry name" value="NON-SPECIFIC PHOSPHOLIPASE C1"/>
    <property type="match status" value="1"/>
</dbReference>
<reference evidence="5 6" key="1">
    <citation type="submission" date="2023-07" db="EMBL/GenBank/DDBJ databases">
        <title>Comparative genomics of wheat-associated soil bacteria to identify genetic determinants of phenazine resistance.</title>
        <authorList>
            <person name="Mouncey N."/>
        </authorList>
    </citation>
    <scope>NUCLEOTIDE SEQUENCE [LARGE SCALE GENOMIC DNA]</scope>
    <source>
        <strain evidence="5 6">W4I11</strain>
    </source>
</reference>
<gene>
    <name evidence="5" type="ORF">QFZ34_003622</name>
</gene>
<dbReference type="NCBIfam" id="TIGR03396">
    <property type="entry name" value="PC_PLC"/>
    <property type="match status" value="1"/>
</dbReference>
<dbReference type="CDD" id="cd16014">
    <property type="entry name" value="PLC"/>
    <property type="match status" value="1"/>
</dbReference>
<dbReference type="Gene3D" id="3.40.720.10">
    <property type="entry name" value="Alkaline Phosphatase, subunit A"/>
    <property type="match status" value="2"/>
</dbReference>
<dbReference type="PANTHER" id="PTHR31956">
    <property type="entry name" value="NON-SPECIFIC PHOSPHOLIPASE C4-RELATED"/>
    <property type="match status" value="1"/>
</dbReference>
<dbReference type="PROSITE" id="PS51318">
    <property type="entry name" value="TAT"/>
    <property type="match status" value="1"/>
</dbReference>
<accession>A0ABU0SEW2</accession>
<dbReference type="Pfam" id="PF04185">
    <property type="entry name" value="Phosphoesterase"/>
    <property type="match status" value="1"/>
</dbReference>
<dbReference type="InterPro" id="IPR008475">
    <property type="entry name" value="PLipase_C_C"/>
</dbReference>
<dbReference type="GO" id="GO:0034480">
    <property type="term" value="F:phosphatidylcholine phospholipase C activity"/>
    <property type="evidence" value="ECO:0007669"/>
    <property type="project" value="UniProtKB-EC"/>
</dbReference>
<sequence>MDRRDFIKMLGLAGSSAAAYSACSAYMSEALAGSTVVADLLNAVPDCAKGSLADIEHVVILMQENRSFDHYFGTLRGVRGFGDPRPMKQKNGEPIWHQSQKTESAPKVKPYRLPQGTSADTDAGDVFLQDPPHGFNDGIAAWNFGLSDKWIPNKRIVSMAHYVEPDIPLYFRLAKAFTVCDAYFCSVNSSTDPNRSYFWTGTSHSKATNSSFSGLRVSDDSPLRPSWKTYPERLEELQVDWKFYQDGLTWTRDPFAGNYGDNTLEYFRQYRGTNKSLEERSVINIKSQTVNSVLRSEADKPSRFEQDVIDDKLPAISWIVPPEAFSEHPKYPPHFGEYYLSEVLRALLANKAVWHKTALIINYDENGGFFDHVLPPAPPMNSSAGVVSPGIKLTTTGEQGDLNSEGSNGKPMGLGPRVPMIIVSPWTSGGRVCSETFDHTSVLQFLEAWLKAKGVQAPTDFDMISSWRKAITGDLTSVFDFDRTKVKPMEKLINAIQPTKIYTKEEREIAQGTSAYIPSIKDVLADPDATRPVSVKQDKTQCDLLPVGYDFQTLCSFTNNSPPKLKITFRNRGRLGASFTILSYDRSDGGWFDTVEGIKLGGAPIDISDVWNMNISKESGWSNNQYSYAVHGPNGYLAEFRGELGSVSDNQIAHLVDVKTSLDGRTIEFIFGEWPTASGRLKVVDAYTGEEKTVETGTKTVSFSTKDGWYDISFVDALSSSIYLRRYAGHAENGKISKTDPAIGLAYDETKRIYVPVIA</sequence>
<evidence type="ECO:0000256" key="2">
    <source>
        <dbReference type="ARBA" id="ARBA00012018"/>
    </source>
</evidence>
<comment type="similarity">
    <text evidence="1">Belongs to the bacterial phospholipase C family.</text>
</comment>
<keyword evidence="6" id="KW-1185">Reference proteome</keyword>
<evidence type="ECO:0000256" key="3">
    <source>
        <dbReference type="ARBA" id="ARBA00022801"/>
    </source>
</evidence>
<dbReference type="EMBL" id="JAUSZT010000003">
    <property type="protein sequence ID" value="MDQ0998440.1"/>
    <property type="molecule type" value="Genomic_DNA"/>
</dbReference>
<organism evidence="5 6">
    <name type="scientific">Phyllobacterium ifriqiyense</name>
    <dbReference type="NCBI Taxonomy" id="314238"/>
    <lineage>
        <taxon>Bacteria</taxon>
        <taxon>Pseudomonadati</taxon>
        <taxon>Pseudomonadota</taxon>
        <taxon>Alphaproteobacteria</taxon>
        <taxon>Hyphomicrobiales</taxon>
        <taxon>Phyllobacteriaceae</taxon>
        <taxon>Phyllobacterium</taxon>
    </lineage>
</organism>
<protein>
    <recommendedName>
        <fullName evidence="2">phospholipase C</fullName>
        <ecNumber evidence="2">3.1.4.3</ecNumber>
    </recommendedName>
</protein>
<dbReference type="RefSeq" id="WP_307283408.1">
    <property type="nucleotide sequence ID" value="NZ_JAUSZT010000003.1"/>
</dbReference>
<keyword evidence="3 5" id="KW-0378">Hydrolase</keyword>
<feature type="domain" description="Bacterial phospholipase C C-terminal" evidence="4">
    <location>
        <begin position="547"/>
        <end position="642"/>
    </location>
</feature>
<proteinExistence type="inferred from homology"/>
<dbReference type="InterPro" id="IPR017767">
    <property type="entry name" value="PC-PLC"/>
</dbReference>
<dbReference type="Pfam" id="PF05506">
    <property type="entry name" value="PLipase_C_C"/>
    <property type="match status" value="1"/>
</dbReference>
<name>A0ABU0SEW2_9HYPH</name>
<dbReference type="InterPro" id="IPR017850">
    <property type="entry name" value="Alkaline_phosphatase_core_sf"/>
</dbReference>